<accession>A0AAE5BSS0</accession>
<dbReference type="RefSeq" id="WP_168775022.1">
    <property type="nucleotide sequence ID" value="NZ_JAABNR010000010.1"/>
</dbReference>
<keyword evidence="2" id="KW-0812">Transmembrane</keyword>
<feature type="region of interest" description="Disordered" evidence="1">
    <location>
        <begin position="599"/>
        <end position="622"/>
    </location>
</feature>
<organism evidence="3 4">
    <name type="scientific">Stagnihabitans tardus</name>
    <dbReference type="NCBI Taxonomy" id="2699202"/>
    <lineage>
        <taxon>Bacteria</taxon>
        <taxon>Pseudomonadati</taxon>
        <taxon>Pseudomonadota</taxon>
        <taxon>Alphaproteobacteria</taxon>
        <taxon>Rhodobacterales</taxon>
        <taxon>Paracoccaceae</taxon>
        <taxon>Stagnihabitans</taxon>
    </lineage>
</organism>
<dbReference type="InterPro" id="IPR012683">
    <property type="entry name" value="CHP02302_TM"/>
</dbReference>
<dbReference type="AlphaFoldDB" id="A0AAE5BSS0"/>
<evidence type="ECO:0000313" key="3">
    <source>
        <dbReference type="EMBL" id="NBZ88205.1"/>
    </source>
</evidence>
<feature type="transmembrane region" description="Helical" evidence="2">
    <location>
        <begin position="151"/>
        <end position="170"/>
    </location>
</feature>
<gene>
    <name evidence="3" type="ORF">GV832_11500</name>
</gene>
<dbReference type="EMBL" id="JAABNR010000010">
    <property type="protein sequence ID" value="NBZ88205.1"/>
    <property type="molecule type" value="Genomic_DNA"/>
</dbReference>
<evidence type="ECO:0000256" key="2">
    <source>
        <dbReference type="SAM" id="Phobius"/>
    </source>
</evidence>
<keyword evidence="2" id="KW-0472">Membrane</keyword>
<dbReference type="Proteomes" id="UP001193501">
    <property type="component" value="Unassembled WGS sequence"/>
</dbReference>
<feature type="region of interest" description="Disordered" evidence="1">
    <location>
        <begin position="728"/>
        <end position="779"/>
    </location>
</feature>
<comment type="caution">
    <text evidence="3">The sequence shown here is derived from an EMBL/GenBank/DDBJ whole genome shotgun (WGS) entry which is preliminary data.</text>
</comment>
<reference evidence="3" key="1">
    <citation type="submission" date="2020-01" db="EMBL/GenBank/DDBJ databases">
        <authorList>
            <person name="Chen W.-M."/>
        </authorList>
    </citation>
    <scope>NUCLEOTIDE SEQUENCE</scope>
    <source>
        <strain evidence="3">CYK-10</strain>
    </source>
</reference>
<dbReference type="Pfam" id="PF13779">
    <property type="entry name" value="DUF4175"/>
    <property type="match status" value="1"/>
</dbReference>
<feature type="compositionally biased region" description="Gly residues" evidence="1">
    <location>
        <begin position="604"/>
        <end position="617"/>
    </location>
</feature>
<keyword evidence="2" id="KW-1133">Transmembrane helix</keyword>
<sequence length="813" mass="88881">MAKPDEALKRIETPLRLTLLGLWAERLARGFWPLWSLVILSVALASFGLQDSLPLEASWFLMVSLAGSALWALIHGLRGFRRPTRAEALIRLDSRLQGRPIAALLDTLALGDTDPATQALWAAHRARMAERAAKARAVEPDLRLASRDPYALRYMALTLLAVALLFGSVWRVASVSSLPTPGSEAQAAAGPAWEGWAEPPAYTRKPALYLRDQAEEALLLPQGTKLRLRFYGAPGALILAETVSGRTDVPPASAMQQEFTVTSSGRLAIQGTGGREWLVTMIPDAAPAIATAGSIDRDGQGRFRQPFTASDDYGVTKGEVSVALDLPQVSRRYGLSIDPEPQKPETLDLPLPQKRDRTQVEGVIVDDLSKSVLSNLPVTLSLKASDAAGQTAASQPLAVVLPGRRFFEPLAAAVAEQRRDLLWNRANAPRIADLLKAITWEPEDQQDPIFRDRALRDQLRGLIPRLGQPLDDKARDDLAEEMWKLAIAIEEGKLADARDRLDRAQDRLDEAIRNGASPAEIDRLMKEMRQALNEFMKQEAQKNPSGPDEPNSGDQGGMTMTQDQLQQMLDKLQQLMKEGKTAEAQALMDQLRQFMENMQVQQGQGQGEGEGQGGPGGQAMKDLGQTLRDQQGLSDDAFRDMQQGGEGGQDLADRQQELRDRIEGMQQGGELPGAGTELGDKGRQNLDDAGRAMEEAERALREGDTSGALDSQAEALDALRNGIRNFGQAQQQAEDNRAADGESFAENGPKGQKDPLGREAGEGMTMGSDGPILQGEDVYRRAQDLLDEIRKRAGEQDRSAEERGYLKRLLDLF</sequence>
<evidence type="ECO:0000313" key="4">
    <source>
        <dbReference type="Proteomes" id="UP001193501"/>
    </source>
</evidence>
<feature type="transmembrane region" description="Helical" evidence="2">
    <location>
        <begin position="30"/>
        <end position="47"/>
    </location>
</feature>
<feature type="region of interest" description="Disordered" evidence="1">
    <location>
        <begin position="538"/>
        <end position="559"/>
    </location>
</feature>
<proteinExistence type="predicted"/>
<feature type="region of interest" description="Disordered" evidence="1">
    <location>
        <begin position="666"/>
        <end position="685"/>
    </location>
</feature>
<protein>
    <submittedName>
        <fullName evidence="3">DUF4175 family protein</fullName>
    </submittedName>
</protein>
<evidence type="ECO:0000256" key="1">
    <source>
        <dbReference type="SAM" id="MobiDB-lite"/>
    </source>
</evidence>
<keyword evidence="4" id="KW-1185">Reference proteome</keyword>
<feature type="transmembrane region" description="Helical" evidence="2">
    <location>
        <begin position="59"/>
        <end position="77"/>
    </location>
</feature>
<feature type="compositionally biased region" description="Basic and acidic residues" evidence="1">
    <location>
        <begin position="751"/>
        <end position="761"/>
    </location>
</feature>
<name>A0AAE5BSS0_9RHOB</name>